<dbReference type="AlphaFoldDB" id="A0AAC9LAB6"/>
<evidence type="ECO:0000313" key="1">
    <source>
        <dbReference type="EMBL" id="APU13269.1"/>
    </source>
</evidence>
<reference evidence="2" key="1">
    <citation type="submission" date="2016-06" db="EMBL/GenBank/DDBJ databases">
        <title>Complete genome sequence of Actinoalloteichus fjordicus DSM 46855 (=ADI127-17), type strain of the new species Actinoalloteichus fjordicus.</title>
        <authorList>
            <person name="Ruckert C."/>
            <person name="Nouioui I."/>
            <person name="Willmese J."/>
            <person name="van Wezel G."/>
            <person name="Klenk H.-P."/>
            <person name="Kalinowski J."/>
            <person name="Zotchev S.B."/>
        </authorList>
    </citation>
    <scope>NUCLEOTIDE SEQUENCE [LARGE SCALE GENOMIC DNA]</scope>
    <source>
        <strain evidence="2">ADI127-7</strain>
    </source>
</reference>
<dbReference type="EMBL" id="CP016076">
    <property type="protein sequence ID" value="APU13269.1"/>
    <property type="molecule type" value="Genomic_DNA"/>
</dbReference>
<accession>A0AAC9LAB6</accession>
<keyword evidence="2" id="KW-1185">Reference proteome</keyword>
<sequence>MIGLIALGVLLLAAGFPLAFWGYRPPPVRSAHVRSVALASILARLTEERLAMAVRL</sequence>
<protein>
    <submittedName>
        <fullName evidence="1">Uncharacterized protein</fullName>
    </submittedName>
</protein>
<evidence type="ECO:0000313" key="2">
    <source>
        <dbReference type="Proteomes" id="UP000185511"/>
    </source>
</evidence>
<organism evidence="1 2">
    <name type="scientific">Actinoalloteichus fjordicus</name>
    <dbReference type="NCBI Taxonomy" id="1612552"/>
    <lineage>
        <taxon>Bacteria</taxon>
        <taxon>Bacillati</taxon>
        <taxon>Actinomycetota</taxon>
        <taxon>Actinomycetes</taxon>
        <taxon>Pseudonocardiales</taxon>
        <taxon>Pseudonocardiaceae</taxon>
        <taxon>Actinoalloteichus</taxon>
    </lineage>
</organism>
<dbReference type="KEGG" id="acad:UA74_05975"/>
<proteinExistence type="predicted"/>
<name>A0AAC9LAB6_9PSEU</name>
<gene>
    <name evidence="1" type="ORF">UA74_05975</name>
</gene>
<dbReference type="Proteomes" id="UP000185511">
    <property type="component" value="Chromosome"/>
</dbReference>
<dbReference type="RefSeq" id="WP_157442170.1">
    <property type="nucleotide sequence ID" value="NZ_CP016076.1"/>
</dbReference>